<dbReference type="Pfam" id="PF00072">
    <property type="entry name" value="Response_reg"/>
    <property type="match status" value="1"/>
</dbReference>
<evidence type="ECO:0000259" key="5">
    <source>
        <dbReference type="PROSITE" id="PS50110"/>
    </source>
</evidence>
<dbReference type="RefSeq" id="WP_073040579.1">
    <property type="nucleotide sequence ID" value="NZ_FQVB01000030.1"/>
</dbReference>
<dbReference type="PROSITE" id="PS50110">
    <property type="entry name" value="RESPONSE_REGULATORY"/>
    <property type="match status" value="1"/>
</dbReference>
<keyword evidence="4" id="KW-0175">Coiled coil</keyword>
<dbReference type="SMART" id="SM00448">
    <property type="entry name" value="REC"/>
    <property type="match status" value="1"/>
</dbReference>
<evidence type="ECO:0000313" key="7">
    <source>
        <dbReference type="Proteomes" id="UP000184076"/>
    </source>
</evidence>
<keyword evidence="7" id="KW-1185">Reference proteome</keyword>
<feature type="domain" description="Response regulatory" evidence="5">
    <location>
        <begin position="4"/>
        <end position="118"/>
    </location>
</feature>
<keyword evidence="2" id="KW-0902">Two-component regulatory system</keyword>
<dbReference type="GO" id="GO:0000160">
    <property type="term" value="P:phosphorelay signal transduction system"/>
    <property type="evidence" value="ECO:0007669"/>
    <property type="project" value="UniProtKB-KW"/>
</dbReference>
<dbReference type="AlphaFoldDB" id="A0A1M5F926"/>
<dbReference type="OrthoDB" id="9800029at2"/>
<sequence length="142" mass="16025">MKAHVLLVDDEVEFVDILAERLEAREFSVVKAYGGDEALQKLGEAKVDVVVLDVVMPGKSGIETLREIKQREPLVEVIMLTGHATVETAIEGMKLGAYDYLMKPTEIPELVEKLEGALARKREHEERIRKAEINGIMKRRGW</sequence>
<accession>A0A1M5F926</accession>
<dbReference type="PANTHER" id="PTHR44591">
    <property type="entry name" value="STRESS RESPONSE REGULATOR PROTEIN 1"/>
    <property type="match status" value="1"/>
</dbReference>
<dbReference type="InterPro" id="IPR011006">
    <property type="entry name" value="CheY-like_superfamily"/>
</dbReference>
<evidence type="ECO:0000256" key="3">
    <source>
        <dbReference type="PROSITE-ProRule" id="PRU00169"/>
    </source>
</evidence>
<protein>
    <submittedName>
        <fullName evidence="6">Response regulator receiver domain-containing protein</fullName>
    </submittedName>
</protein>
<evidence type="ECO:0000313" key="6">
    <source>
        <dbReference type="EMBL" id="SHF87898.1"/>
    </source>
</evidence>
<dbReference type="InterPro" id="IPR001789">
    <property type="entry name" value="Sig_transdc_resp-reg_receiver"/>
</dbReference>
<keyword evidence="1 3" id="KW-0597">Phosphoprotein</keyword>
<reference evidence="7" key="1">
    <citation type="submission" date="2016-11" db="EMBL/GenBank/DDBJ databases">
        <authorList>
            <person name="Varghese N."/>
            <person name="Submissions S."/>
        </authorList>
    </citation>
    <scope>NUCLEOTIDE SEQUENCE [LARGE SCALE GENOMIC DNA]</scope>
    <source>
        <strain evidence="7">DSM 9756</strain>
    </source>
</reference>
<feature type="modified residue" description="4-aspartylphosphate" evidence="3">
    <location>
        <position position="53"/>
    </location>
</feature>
<evidence type="ECO:0000256" key="2">
    <source>
        <dbReference type="ARBA" id="ARBA00023012"/>
    </source>
</evidence>
<gene>
    <name evidence="6" type="ORF">SAMN02745206_02832</name>
</gene>
<dbReference type="Proteomes" id="UP000184076">
    <property type="component" value="Unassembled WGS sequence"/>
</dbReference>
<evidence type="ECO:0000256" key="4">
    <source>
        <dbReference type="SAM" id="Coils"/>
    </source>
</evidence>
<dbReference type="Gene3D" id="3.40.50.2300">
    <property type="match status" value="1"/>
</dbReference>
<feature type="coiled-coil region" evidence="4">
    <location>
        <begin position="107"/>
        <end position="134"/>
    </location>
</feature>
<proteinExistence type="predicted"/>
<dbReference type="PANTHER" id="PTHR44591:SF14">
    <property type="entry name" value="PROTEIN PILG"/>
    <property type="match status" value="1"/>
</dbReference>
<name>A0A1M5F926_9BACT</name>
<dbReference type="InterPro" id="IPR050595">
    <property type="entry name" value="Bact_response_regulator"/>
</dbReference>
<dbReference type="STRING" id="1121391.SAMN02745206_02832"/>
<dbReference type="SUPFAM" id="SSF52172">
    <property type="entry name" value="CheY-like"/>
    <property type="match status" value="1"/>
</dbReference>
<organism evidence="6 7">
    <name type="scientific">Desulfacinum infernum DSM 9756</name>
    <dbReference type="NCBI Taxonomy" id="1121391"/>
    <lineage>
        <taxon>Bacteria</taxon>
        <taxon>Pseudomonadati</taxon>
        <taxon>Thermodesulfobacteriota</taxon>
        <taxon>Syntrophobacteria</taxon>
        <taxon>Syntrophobacterales</taxon>
        <taxon>Syntrophobacteraceae</taxon>
        <taxon>Desulfacinum</taxon>
    </lineage>
</organism>
<dbReference type="EMBL" id="FQVB01000030">
    <property type="protein sequence ID" value="SHF87898.1"/>
    <property type="molecule type" value="Genomic_DNA"/>
</dbReference>
<evidence type="ECO:0000256" key="1">
    <source>
        <dbReference type="ARBA" id="ARBA00022553"/>
    </source>
</evidence>